<dbReference type="Proteomes" id="UP000756132">
    <property type="component" value="Chromosome 10"/>
</dbReference>
<feature type="transmembrane region" description="Helical" evidence="7">
    <location>
        <begin position="36"/>
        <end position="64"/>
    </location>
</feature>
<feature type="transmembrane region" description="Helical" evidence="7">
    <location>
        <begin position="6"/>
        <end position="24"/>
    </location>
</feature>
<dbReference type="AlphaFoldDB" id="A0A9Q8PI31"/>
<feature type="domain" description="Rhodopsin" evidence="8">
    <location>
        <begin position="9"/>
        <end position="177"/>
    </location>
</feature>
<dbReference type="GeneID" id="71991834"/>
<evidence type="ECO:0000313" key="9">
    <source>
        <dbReference type="EMBL" id="UJO22834.1"/>
    </source>
</evidence>
<evidence type="ECO:0000256" key="2">
    <source>
        <dbReference type="ARBA" id="ARBA00022692"/>
    </source>
</evidence>
<sequence>MQLLAWYTHTALIWSLKAMMLFLFNRLTFGLYQQRLVKIFAGIAVASYVAVWLTITCGCHPIHLNWQVLPYPPEKSCQMKLQNFYVTTVLNVLTDALILVVPIPLLWGMRVSLSRKIALTVLLCSGIFVIIAAILRITFTLAPGKAVSALNINLWGTRETAVGIIAVNVPILRALLRPSFWHHGFLSSGRASTPQQQRKQPPGEKSTIGAAGQRRQRADHLEDFARQLQSWTSEKDFITSSTPRKAFEMEYPSDTMSEADLNTAHSQPARRNAICPQNLDWDLERGFPDPDDVIVNADNVYRIGPRPLLPEPEPLPAEPQSAILSGIGTSSLYRERTWDMLPPIAEVISKESRMERQKR</sequence>
<keyword evidence="10" id="KW-1185">Reference proteome</keyword>
<dbReference type="InterPro" id="IPR049326">
    <property type="entry name" value="Rhodopsin_dom_fungi"/>
</dbReference>
<reference evidence="9" key="1">
    <citation type="submission" date="2021-12" db="EMBL/GenBank/DDBJ databases">
        <authorList>
            <person name="Zaccaron A."/>
            <person name="Stergiopoulos I."/>
        </authorList>
    </citation>
    <scope>NUCLEOTIDE SEQUENCE</scope>
    <source>
        <strain evidence="9">Race5_Kim</strain>
    </source>
</reference>
<accession>A0A9Q8PI31</accession>
<evidence type="ECO:0000259" key="8">
    <source>
        <dbReference type="Pfam" id="PF20684"/>
    </source>
</evidence>
<keyword evidence="4 7" id="KW-0472">Membrane</keyword>
<evidence type="ECO:0000256" key="3">
    <source>
        <dbReference type="ARBA" id="ARBA00022989"/>
    </source>
</evidence>
<dbReference type="OMA" id="CTHESPV"/>
<dbReference type="RefSeq" id="XP_047767200.1">
    <property type="nucleotide sequence ID" value="XM_047911104.1"/>
</dbReference>
<organism evidence="9 10">
    <name type="scientific">Passalora fulva</name>
    <name type="common">Tomato leaf mold</name>
    <name type="synonym">Cladosporium fulvum</name>
    <dbReference type="NCBI Taxonomy" id="5499"/>
    <lineage>
        <taxon>Eukaryota</taxon>
        <taxon>Fungi</taxon>
        <taxon>Dikarya</taxon>
        <taxon>Ascomycota</taxon>
        <taxon>Pezizomycotina</taxon>
        <taxon>Dothideomycetes</taxon>
        <taxon>Dothideomycetidae</taxon>
        <taxon>Mycosphaerellales</taxon>
        <taxon>Mycosphaerellaceae</taxon>
        <taxon>Fulvia</taxon>
    </lineage>
</organism>
<evidence type="ECO:0000256" key="7">
    <source>
        <dbReference type="SAM" id="Phobius"/>
    </source>
</evidence>
<dbReference type="KEGG" id="ffu:CLAFUR5_11956"/>
<gene>
    <name evidence="9" type="ORF">CLAFUR5_11956</name>
</gene>
<dbReference type="Pfam" id="PF20684">
    <property type="entry name" value="Fung_rhodopsin"/>
    <property type="match status" value="1"/>
</dbReference>
<name>A0A9Q8PI31_PASFU</name>
<evidence type="ECO:0000256" key="6">
    <source>
        <dbReference type="SAM" id="MobiDB-lite"/>
    </source>
</evidence>
<feature type="compositionally biased region" description="Polar residues" evidence="6">
    <location>
        <begin position="189"/>
        <end position="199"/>
    </location>
</feature>
<reference evidence="9" key="2">
    <citation type="journal article" date="2022" name="Microb. Genom.">
        <title>A chromosome-scale genome assembly of the tomato pathogen Cladosporium fulvum reveals a compartmentalized genome architecture and the presence of a dispensable chromosome.</title>
        <authorList>
            <person name="Zaccaron A.Z."/>
            <person name="Chen L.H."/>
            <person name="Samaras A."/>
            <person name="Stergiopoulos I."/>
        </authorList>
    </citation>
    <scope>NUCLEOTIDE SEQUENCE</scope>
    <source>
        <strain evidence="9">Race5_Kim</strain>
    </source>
</reference>
<evidence type="ECO:0000313" key="10">
    <source>
        <dbReference type="Proteomes" id="UP000756132"/>
    </source>
</evidence>
<keyword evidence="3 7" id="KW-1133">Transmembrane helix</keyword>
<feature type="region of interest" description="Disordered" evidence="6">
    <location>
        <begin position="188"/>
        <end position="215"/>
    </location>
</feature>
<dbReference type="PANTHER" id="PTHR33048">
    <property type="entry name" value="PTH11-LIKE INTEGRAL MEMBRANE PROTEIN (AFU_ORTHOLOGUE AFUA_5G11245)"/>
    <property type="match status" value="1"/>
</dbReference>
<evidence type="ECO:0000256" key="4">
    <source>
        <dbReference type="ARBA" id="ARBA00023136"/>
    </source>
</evidence>
<dbReference type="PANTHER" id="PTHR33048:SF47">
    <property type="entry name" value="INTEGRAL MEMBRANE PROTEIN-RELATED"/>
    <property type="match status" value="1"/>
</dbReference>
<dbReference type="GO" id="GO:0016020">
    <property type="term" value="C:membrane"/>
    <property type="evidence" value="ECO:0007669"/>
    <property type="project" value="UniProtKB-SubCell"/>
</dbReference>
<keyword evidence="2 7" id="KW-0812">Transmembrane</keyword>
<evidence type="ECO:0000256" key="1">
    <source>
        <dbReference type="ARBA" id="ARBA00004141"/>
    </source>
</evidence>
<evidence type="ECO:0000256" key="5">
    <source>
        <dbReference type="ARBA" id="ARBA00038359"/>
    </source>
</evidence>
<dbReference type="EMBL" id="CP090172">
    <property type="protein sequence ID" value="UJO22834.1"/>
    <property type="molecule type" value="Genomic_DNA"/>
</dbReference>
<dbReference type="OrthoDB" id="4329349at2759"/>
<comment type="subcellular location">
    <subcellularLocation>
        <location evidence="1">Membrane</location>
        <topology evidence="1">Multi-pass membrane protein</topology>
    </subcellularLocation>
</comment>
<feature type="transmembrane region" description="Helical" evidence="7">
    <location>
        <begin position="84"/>
        <end position="107"/>
    </location>
</feature>
<feature type="transmembrane region" description="Helical" evidence="7">
    <location>
        <begin position="119"/>
        <end position="139"/>
    </location>
</feature>
<protein>
    <recommendedName>
        <fullName evidence="8">Rhodopsin domain-containing protein</fullName>
    </recommendedName>
</protein>
<dbReference type="InterPro" id="IPR052337">
    <property type="entry name" value="SAT4-like"/>
</dbReference>
<comment type="similarity">
    <text evidence="5">Belongs to the SAT4 family.</text>
</comment>
<proteinExistence type="inferred from homology"/>